<feature type="transmembrane region" description="Helical" evidence="1">
    <location>
        <begin position="12"/>
        <end position="32"/>
    </location>
</feature>
<evidence type="ECO:0000313" key="2">
    <source>
        <dbReference type="EMBL" id="PTE19953.1"/>
    </source>
</evidence>
<reference evidence="2 3" key="1">
    <citation type="submission" date="2018-03" db="EMBL/GenBank/DDBJ databases">
        <title>Cereibacter changlensis.</title>
        <authorList>
            <person name="Meyer T.E."/>
            <person name="Miller S."/>
            <person name="Lodha T."/>
            <person name="Gandham S."/>
            <person name="Chintalapati S."/>
            <person name="Chintalapati V.R."/>
        </authorList>
    </citation>
    <scope>NUCLEOTIDE SEQUENCE [LARGE SCALE GENOMIC DNA]</scope>
    <source>
        <strain evidence="2 3">JA139</strain>
    </source>
</reference>
<dbReference type="AlphaFoldDB" id="A0A2T4JQB4"/>
<evidence type="ECO:0000313" key="3">
    <source>
        <dbReference type="Proteomes" id="UP000241010"/>
    </source>
</evidence>
<dbReference type="EMBL" id="PZKG01000157">
    <property type="protein sequence ID" value="PTE19953.1"/>
    <property type="molecule type" value="Genomic_DNA"/>
</dbReference>
<dbReference type="InterPro" id="IPR006747">
    <property type="entry name" value="DUF599"/>
</dbReference>
<keyword evidence="1" id="KW-0812">Transmembrane</keyword>
<feature type="transmembrane region" description="Helical" evidence="1">
    <location>
        <begin position="78"/>
        <end position="96"/>
    </location>
</feature>
<proteinExistence type="predicted"/>
<keyword evidence="1" id="KW-0472">Membrane</keyword>
<organism evidence="2 3">
    <name type="scientific">Cereibacter changlensis JA139</name>
    <dbReference type="NCBI Taxonomy" id="1188249"/>
    <lineage>
        <taxon>Bacteria</taxon>
        <taxon>Pseudomonadati</taxon>
        <taxon>Pseudomonadota</taxon>
        <taxon>Alphaproteobacteria</taxon>
        <taxon>Rhodobacterales</taxon>
        <taxon>Paracoccaceae</taxon>
        <taxon>Cereibacter</taxon>
    </lineage>
</organism>
<dbReference type="RefSeq" id="WP_107665585.1">
    <property type="nucleotide sequence ID" value="NZ_PZKG01000157.1"/>
</dbReference>
<evidence type="ECO:0000256" key="1">
    <source>
        <dbReference type="SAM" id="Phobius"/>
    </source>
</evidence>
<feature type="transmembrane region" description="Helical" evidence="1">
    <location>
        <begin position="186"/>
        <end position="214"/>
    </location>
</feature>
<dbReference type="OrthoDB" id="9806874at2"/>
<name>A0A2T4JQB4_9RHOB</name>
<accession>A0A2T4JQB4</accession>
<keyword evidence="3" id="KW-1185">Reference proteome</keyword>
<dbReference type="Proteomes" id="UP000241010">
    <property type="component" value="Unassembled WGS sequence"/>
</dbReference>
<dbReference type="Pfam" id="PF04654">
    <property type="entry name" value="DUF599"/>
    <property type="match status" value="1"/>
</dbReference>
<comment type="caution">
    <text evidence="2">The sequence shown here is derived from an EMBL/GenBank/DDBJ whole genome shotgun (WGS) entry which is preliminary data.</text>
</comment>
<protein>
    <submittedName>
        <fullName evidence="2">DUF599 domain-containing protein</fullName>
    </submittedName>
</protein>
<feature type="transmembrane region" description="Helical" evidence="1">
    <location>
        <begin position="117"/>
        <end position="137"/>
    </location>
</feature>
<sequence length="234" mass="25135">MTLIPLLSLPSTLDYAAVGLLFLAWAGTGWIVEHPPASRPSVTTLMVAFRRSWMQEFVLRNPRLFDAAVVNSLRQGTAFFASACMIAIGGGAALIGNPERLHGLASDLTLPAGTSMLELKVLLVLFFVGAAFLKFVWAHRLFGYCEILMAAVPNDPDDPEAYPRAAQAAGINITAARSFNRGLRAVFFAMAALGWLLGGLALMLTTLATIGVILRAEFASASREVIMGRDPGRR</sequence>
<keyword evidence="1" id="KW-1133">Transmembrane helix</keyword>
<gene>
    <name evidence="2" type="ORF">C5F48_20145</name>
</gene>